<dbReference type="CDD" id="cd14066">
    <property type="entry name" value="STKc_IRAK"/>
    <property type="match status" value="1"/>
</dbReference>
<evidence type="ECO:0000259" key="12">
    <source>
        <dbReference type="PROSITE" id="PS50011"/>
    </source>
</evidence>
<dbReference type="AlphaFoldDB" id="A0A368PPG5"/>
<name>A0A368PPG5_SETIT</name>
<reference evidence="14" key="2">
    <citation type="submission" date="2015-07" db="EMBL/GenBank/DDBJ databases">
        <authorList>
            <person name="Noorani M."/>
        </authorList>
    </citation>
    <scope>NUCLEOTIDE SEQUENCE</scope>
    <source>
        <strain evidence="14">Yugu1</strain>
    </source>
</reference>
<dbReference type="EC" id="2.3.2.27" evidence="3"/>
<dbReference type="KEGG" id="sita:101756006"/>
<feature type="region of interest" description="Disordered" evidence="11">
    <location>
        <begin position="248"/>
        <end position="267"/>
    </location>
</feature>
<dbReference type="Pfam" id="PF00069">
    <property type="entry name" value="Pkinase"/>
    <property type="match status" value="1"/>
</dbReference>
<gene>
    <name evidence="14" type="ORF">SETIT_1G264400v2</name>
</gene>
<keyword evidence="10" id="KW-0175">Coiled coil</keyword>
<evidence type="ECO:0000256" key="10">
    <source>
        <dbReference type="SAM" id="Coils"/>
    </source>
</evidence>
<accession>A0A368PPG5</accession>
<dbReference type="InterPro" id="IPR013083">
    <property type="entry name" value="Znf_RING/FYVE/PHD"/>
</dbReference>
<feature type="compositionally biased region" description="Low complexity" evidence="11">
    <location>
        <begin position="16"/>
        <end position="25"/>
    </location>
</feature>
<dbReference type="PROSITE" id="PS00108">
    <property type="entry name" value="PROTEIN_KINASE_ST"/>
    <property type="match status" value="1"/>
</dbReference>
<feature type="binding site" evidence="9">
    <location>
        <position position="562"/>
    </location>
    <ligand>
        <name>ATP</name>
        <dbReference type="ChEBI" id="CHEBI:30616"/>
    </ligand>
</feature>
<dbReference type="GO" id="GO:0004672">
    <property type="term" value="F:protein kinase activity"/>
    <property type="evidence" value="ECO:0007669"/>
    <property type="project" value="InterPro"/>
</dbReference>
<protein>
    <recommendedName>
        <fullName evidence="3">RING-type E3 ubiquitin transferase</fullName>
        <ecNumber evidence="3">2.3.2.27</ecNumber>
    </recommendedName>
</protein>
<dbReference type="PANTHER" id="PTHR45647">
    <property type="entry name" value="OS02G0152300 PROTEIN"/>
    <property type="match status" value="1"/>
</dbReference>
<feature type="domain" description="Protein kinase" evidence="12">
    <location>
        <begin position="535"/>
        <end position="810"/>
    </location>
</feature>
<evidence type="ECO:0000256" key="2">
    <source>
        <dbReference type="ARBA" id="ARBA00004906"/>
    </source>
</evidence>
<dbReference type="CDD" id="cd16655">
    <property type="entry name" value="RING-Ubox_WDSUB1-like"/>
    <property type="match status" value="1"/>
</dbReference>
<dbReference type="SUPFAM" id="SSF56112">
    <property type="entry name" value="Protein kinase-like (PK-like)"/>
    <property type="match status" value="1"/>
</dbReference>
<evidence type="ECO:0000256" key="4">
    <source>
        <dbReference type="ARBA" id="ARBA00022679"/>
    </source>
</evidence>
<dbReference type="InterPro" id="IPR011009">
    <property type="entry name" value="Kinase-like_dom_sf"/>
</dbReference>
<organism evidence="14">
    <name type="scientific">Setaria italica</name>
    <name type="common">Foxtail millet</name>
    <name type="synonym">Panicum italicum</name>
    <dbReference type="NCBI Taxonomy" id="4555"/>
    <lineage>
        <taxon>Eukaryota</taxon>
        <taxon>Viridiplantae</taxon>
        <taxon>Streptophyta</taxon>
        <taxon>Embryophyta</taxon>
        <taxon>Tracheophyta</taxon>
        <taxon>Spermatophyta</taxon>
        <taxon>Magnoliopsida</taxon>
        <taxon>Liliopsida</taxon>
        <taxon>Poales</taxon>
        <taxon>Poaceae</taxon>
        <taxon>PACMAD clade</taxon>
        <taxon>Panicoideae</taxon>
        <taxon>Panicodae</taxon>
        <taxon>Paniceae</taxon>
        <taxon>Cenchrinae</taxon>
        <taxon>Setaria</taxon>
    </lineage>
</organism>
<comment type="catalytic activity">
    <reaction evidence="1">
        <text>S-ubiquitinyl-[E2 ubiquitin-conjugating enzyme]-L-cysteine + [acceptor protein]-L-lysine = [E2 ubiquitin-conjugating enzyme]-L-cysteine + N(6)-ubiquitinyl-[acceptor protein]-L-lysine.</text>
        <dbReference type="EC" id="2.3.2.27"/>
    </reaction>
</comment>
<dbReference type="SUPFAM" id="SSF57850">
    <property type="entry name" value="RING/U-box"/>
    <property type="match status" value="1"/>
</dbReference>
<dbReference type="InterPro" id="IPR000719">
    <property type="entry name" value="Prot_kinase_dom"/>
</dbReference>
<dbReference type="InterPro" id="IPR003613">
    <property type="entry name" value="Ubox_domain"/>
</dbReference>
<dbReference type="Gene3D" id="3.30.200.20">
    <property type="entry name" value="Phosphorylase Kinase, domain 1"/>
    <property type="match status" value="1"/>
</dbReference>
<dbReference type="PROSITE" id="PS50011">
    <property type="entry name" value="PROTEIN_KINASE_DOM"/>
    <property type="match status" value="1"/>
</dbReference>
<dbReference type="PROSITE" id="PS51698">
    <property type="entry name" value="U_BOX"/>
    <property type="match status" value="1"/>
</dbReference>
<dbReference type="FunFam" id="3.30.200.20:FF:000162">
    <property type="entry name" value="Adenine nucleotide alpha hydrolase-like domain kinase"/>
    <property type="match status" value="1"/>
</dbReference>
<feature type="domain" description="U-box" evidence="13">
    <location>
        <begin position="830"/>
        <end position="904"/>
    </location>
</feature>
<keyword evidence="6" id="KW-0418">Kinase</keyword>
<dbReference type="Gene3D" id="1.10.510.10">
    <property type="entry name" value="Transferase(Phosphotransferase) domain 1"/>
    <property type="match status" value="1"/>
</dbReference>
<dbReference type="PROSITE" id="PS00107">
    <property type="entry name" value="PROTEIN_KINASE_ATP"/>
    <property type="match status" value="1"/>
</dbReference>
<dbReference type="OrthoDB" id="4062651at2759"/>
<dbReference type="SMART" id="SM00504">
    <property type="entry name" value="Ubox"/>
    <property type="match status" value="1"/>
</dbReference>
<dbReference type="PANTHER" id="PTHR45647:SF100">
    <property type="entry name" value="U-BOX DOMAIN-CONTAINING PROTEIN 33"/>
    <property type="match status" value="1"/>
</dbReference>
<evidence type="ECO:0000256" key="9">
    <source>
        <dbReference type="PROSITE-ProRule" id="PRU10141"/>
    </source>
</evidence>
<keyword evidence="8 9" id="KW-0067">ATP-binding</keyword>
<proteinExistence type="predicted"/>
<evidence type="ECO:0000256" key="8">
    <source>
        <dbReference type="ARBA" id="ARBA00022840"/>
    </source>
</evidence>
<dbReference type="GO" id="GO:0016567">
    <property type="term" value="P:protein ubiquitination"/>
    <property type="evidence" value="ECO:0007669"/>
    <property type="project" value="UniProtKB-UniPathway"/>
</dbReference>
<dbReference type="CDD" id="cd01989">
    <property type="entry name" value="USP_STK_Ubox_N"/>
    <property type="match status" value="1"/>
</dbReference>
<feature type="region of interest" description="Disordered" evidence="11">
    <location>
        <begin position="279"/>
        <end position="323"/>
    </location>
</feature>
<dbReference type="InterPro" id="IPR014729">
    <property type="entry name" value="Rossmann-like_a/b/a_fold"/>
</dbReference>
<evidence type="ECO:0000256" key="3">
    <source>
        <dbReference type="ARBA" id="ARBA00012483"/>
    </source>
</evidence>
<dbReference type="GO" id="GO:0061630">
    <property type="term" value="F:ubiquitin protein ligase activity"/>
    <property type="evidence" value="ECO:0007669"/>
    <property type="project" value="UniProtKB-EC"/>
</dbReference>
<dbReference type="SMART" id="SM00220">
    <property type="entry name" value="S_TKc"/>
    <property type="match status" value="1"/>
</dbReference>
<dbReference type="Gene3D" id="3.40.50.620">
    <property type="entry name" value="HUPs"/>
    <property type="match status" value="1"/>
</dbReference>
<evidence type="ECO:0000256" key="7">
    <source>
        <dbReference type="ARBA" id="ARBA00022786"/>
    </source>
</evidence>
<reference evidence="14" key="1">
    <citation type="journal article" date="2012" name="Nat. Biotechnol.">
        <title>Reference genome sequence of the model plant Setaria.</title>
        <authorList>
            <person name="Bennetzen J.L."/>
            <person name="Schmutz J."/>
            <person name="Wang H."/>
            <person name="Percifield R."/>
            <person name="Hawkins J."/>
            <person name="Pontaroli A.C."/>
            <person name="Estep M."/>
            <person name="Feng L."/>
            <person name="Vaughn J.N."/>
            <person name="Grimwood J."/>
            <person name="Jenkins J."/>
            <person name="Barry K."/>
            <person name="Lindquist E."/>
            <person name="Hellsten U."/>
            <person name="Deshpande S."/>
            <person name="Wang X."/>
            <person name="Wu X."/>
            <person name="Mitros T."/>
            <person name="Triplett J."/>
            <person name="Yang X."/>
            <person name="Ye C.Y."/>
            <person name="Mauro-Herrera M."/>
            <person name="Wang L."/>
            <person name="Li P."/>
            <person name="Sharma M."/>
            <person name="Sharma R."/>
            <person name="Ronald P.C."/>
            <person name="Panaud O."/>
            <person name="Kellogg E.A."/>
            <person name="Brutnell T.P."/>
            <person name="Doust A.N."/>
            <person name="Tuskan G.A."/>
            <person name="Rokhsar D."/>
            <person name="Devos K.M."/>
        </authorList>
    </citation>
    <scope>NUCLEOTIDE SEQUENCE [LARGE SCALE GENOMIC DNA]</scope>
    <source>
        <strain evidence="14">Yugu1</strain>
    </source>
</reference>
<feature type="region of interest" description="Disordered" evidence="11">
    <location>
        <begin position="1"/>
        <end position="25"/>
    </location>
</feature>
<dbReference type="UniPathway" id="UPA00143"/>
<keyword evidence="4" id="KW-0808">Transferase</keyword>
<dbReference type="InterPro" id="IPR008271">
    <property type="entry name" value="Ser/Thr_kinase_AS"/>
</dbReference>
<feature type="compositionally biased region" description="Low complexity" evidence="11">
    <location>
        <begin position="248"/>
        <end position="261"/>
    </location>
</feature>
<dbReference type="InterPro" id="IPR051348">
    <property type="entry name" value="U-box_ubiquitin_ligases"/>
</dbReference>
<dbReference type="Gene3D" id="3.30.40.10">
    <property type="entry name" value="Zinc/RING finger domain, C3HC4 (zinc finger)"/>
    <property type="match status" value="1"/>
</dbReference>
<dbReference type="EMBL" id="CM003528">
    <property type="protein sequence ID" value="RCV07676.1"/>
    <property type="molecule type" value="Genomic_DNA"/>
</dbReference>
<evidence type="ECO:0000256" key="6">
    <source>
        <dbReference type="ARBA" id="ARBA00022777"/>
    </source>
</evidence>
<dbReference type="GO" id="GO:0005524">
    <property type="term" value="F:ATP binding"/>
    <property type="evidence" value="ECO:0007669"/>
    <property type="project" value="UniProtKB-UniRule"/>
</dbReference>
<evidence type="ECO:0000313" key="14">
    <source>
        <dbReference type="EMBL" id="RCV07676.1"/>
    </source>
</evidence>
<dbReference type="Pfam" id="PF04564">
    <property type="entry name" value="U-box"/>
    <property type="match status" value="1"/>
</dbReference>
<evidence type="ECO:0000256" key="1">
    <source>
        <dbReference type="ARBA" id="ARBA00000900"/>
    </source>
</evidence>
<keyword evidence="5 9" id="KW-0547">Nucleotide-binding</keyword>
<dbReference type="InterPro" id="IPR017441">
    <property type="entry name" value="Protein_kinase_ATP_BS"/>
</dbReference>
<evidence type="ECO:0000256" key="11">
    <source>
        <dbReference type="SAM" id="MobiDB-lite"/>
    </source>
</evidence>
<dbReference type="SUPFAM" id="SSF52402">
    <property type="entry name" value="Adenine nucleotide alpha hydrolases-like"/>
    <property type="match status" value="1"/>
</dbReference>
<evidence type="ECO:0000256" key="5">
    <source>
        <dbReference type="ARBA" id="ARBA00022741"/>
    </source>
</evidence>
<feature type="coiled-coil region" evidence="10">
    <location>
        <begin position="363"/>
        <end position="498"/>
    </location>
</feature>
<evidence type="ECO:0000259" key="13">
    <source>
        <dbReference type="PROSITE" id="PS51698"/>
    </source>
</evidence>
<comment type="pathway">
    <text evidence="2">Protein modification; protein ubiquitination.</text>
</comment>
<keyword evidence="7" id="KW-0833">Ubl conjugation pathway</keyword>
<sequence length="907" mass="100856">MEGAGGGAIHRRRDTSSSSQYSFRTSVSSAADIIAGDEVEEASPPPVEDRVFVAVPEGVRHGKSILLWALENLAKDGTGVVITHVHCPAQMIPMMGAKLHYTTVNPQRVHDHRKKVRAEAEEKLDEYVKMCIRKKVSCEKLIIDNEDVAKGLEELIALHGITKLVMGAAADKHHSKKMNSLKSKTALRLMEAAASSCKIWFICKGHLICTREANTTVPAISASPASTIASKSSVTSVGNHLRSVTISHSYSESEASSSNGSPGHDLIRSRTEVGMYPSLDAISTPSRVYESDGRPTSTSRSSIDPRGEFGRRSQNSWSDPLRNHDAVTISGSPMLHQMQEPDDEKFPSPSHELENPGINANIYDRFTEALSEAELSKKEAYEESTRRRRAERNMISALQKAEEIENLYQHEIRERKTIEETLVRQAQEIEEMKMQHHAISNELHDVKEQKLALEQQITEMASAIKDHEEKMVANKNLLHVLQTDNEKLQQERDAAVSEAESLRPKNDQKMSMLLPVETLNTEFSYFELQQATQGFDEGLKIGEGGFGSVYKGFLRNTTVAIKLLNPQSMQGQSEFNQEVAVLSRVRHPNLVTLIGACREAFCLVYEFLPNGSLEDRLACTNNTPPLTWQVRTKIICDMCSALIFLHSNQPHPVVHGDLKPGNILLDASFVSKLGDFGICRLLSQSNTARSNATRSITTKLHRTTTPKGTFAYMDPEFLSTGELTPRSDVYSFGIIILRLLTGRPPKRIAEVVEDAMERGELHAILDPTAGSWPFVQANQLAHIGLRCAEMSRRRRPDLAGDVWKVVEPLMKAASLTAGRLSLAPSLDNTHAPSYFVCPIFQEVMTDPHVAADGFTYEAEAIMGWLDSGHDTSPMTNLKLEHCELTPNRALRSAILEWQQQQQLQHRT</sequence>